<dbReference type="Proteomes" id="UP000235392">
    <property type="component" value="Unassembled WGS sequence"/>
</dbReference>
<dbReference type="AlphaFoldDB" id="A0A2N5T5L3"/>
<name>A0A2N5T5L3_9BASI</name>
<evidence type="ECO:0000313" key="3">
    <source>
        <dbReference type="EMBL" id="PLW20791.1"/>
    </source>
</evidence>
<sequence length="110" mass="11432">MSISSDAHNGNIGIGLELAKAQDSGFCAGVARQISALPESGDAAGSPSIPLPKSEVWTTVKPIQYVRGNQIQATQEVLITFSYLDVSGADSGDSSRSLYSGRNNGDGILF</sequence>
<proteinExistence type="predicted"/>
<protein>
    <submittedName>
        <fullName evidence="3">Uncharacterized protein</fullName>
    </submittedName>
</protein>
<dbReference type="EMBL" id="PGCI01000151">
    <property type="protein sequence ID" value="PLW36947.1"/>
    <property type="molecule type" value="Genomic_DNA"/>
</dbReference>
<dbReference type="EMBL" id="PGCI01000693">
    <property type="protein sequence ID" value="PLW20791.1"/>
    <property type="molecule type" value="Genomic_DNA"/>
</dbReference>
<feature type="region of interest" description="Disordered" evidence="1">
    <location>
        <begin position="88"/>
        <end position="110"/>
    </location>
</feature>
<evidence type="ECO:0000313" key="6">
    <source>
        <dbReference type="Proteomes" id="UP000235392"/>
    </source>
</evidence>
<gene>
    <name evidence="2" type="ORF">PCANC_07993</name>
    <name evidence="4" type="ORF">PCASD_06644</name>
    <name evidence="3" type="ORF">PCASD_13585</name>
</gene>
<dbReference type="EMBL" id="PGCJ01000848">
    <property type="protein sequence ID" value="PLW17528.1"/>
    <property type="molecule type" value="Genomic_DNA"/>
</dbReference>
<keyword evidence="5" id="KW-1185">Reference proteome</keyword>
<evidence type="ECO:0000313" key="2">
    <source>
        <dbReference type="EMBL" id="PLW17528.1"/>
    </source>
</evidence>
<dbReference type="Proteomes" id="UP000235388">
    <property type="component" value="Unassembled WGS sequence"/>
</dbReference>
<reference evidence="5 6" key="1">
    <citation type="submission" date="2017-11" db="EMBL/GenBank/DDBJ databases">
        <title>De novo assembly and phasing of dikaryotic genomes from two isolates of Puccinia coronata f. sp. avenae, the causal agent of oat crown rust.</title>
        <authorList>
            <person name="Miller M.E."/>
            <person name="Zhang Y."/>
            <person name="Omidvar V."/>
            <person name="Sperschneider J."/>
            <person name="Schwessinger B."/>
            <person name="Raley C."/>
            <person name="Palmer J.M."/>
            <person name="Garnica D."/>
            <person name="Upadhyaya N."/>
            <person name="Rathjen J."/>
            <person name="Taylor J.M."/>
            <person name="Park R.F."/>
            <person name="Dodds P.N."/>
            <person name="Hirsch C.D."/>
            <person name="Kianian S.F."/>
            <person name="Figueroa M."/>
        </authorList>
    </citation>
    <scope>NUCLEOTIDE SEQUENCE [LARGE SCALE GENOMIC DNA]</scope>
    <source>
        <strain evidence="2">12NC29</strain>
        <strain evidence="3">12SD80</strain>
    </source>
</reference>
<feature type="compositionally biased region" description="Polar residues" evidence="1">
    <location>
        <begin position="92"/>
        <end position="103"/>
    </location>
</feature>
<comment type="caution">
    <text evidence="3">The sequence shown here is derived from an EMBL/GenBank/DDBJ whole genome shotgun (WGS) entry which is preliminary data.</text>
</comment>
<organism evidence="3 6">
    <name type="scientific">Puccinia coronata f. sp. avenae</name>
    <dbReference type="NCBI Taxonomy" id="200324"/>
    <lineage>
        <taxon>Eukaryota</taxon>
        <taxon>Fungi</taxon>
        <taxon>Dikarya</taxon>
        <taxon>Basidiomycota</taxon>
        <taxon>Pucciniomycotina</taxon>
        <taxon>Pucciniomycetes</taxon>
        <taxon>Pucciniales</taxon>
        <taxon>Pucciniaceae</taxon>
        <taxon>Puccinia</taxon>
    </lineage>
</organism>
<evidence type="ECO:0000256" key="1">
    <source>
        <dbReference type="SAM" id="MobiDB-lite"/>
    </source>
</evidence>
<accession>A0A2N5T5L3</accession>
<evidence type="ECO:0000313" key="5">
    <source>
        <dbReference type="Proteomes" id="UP000235388"/>
    </source>
</evidence>
<evidence type="ECO:0000313" key="4">
    <source>
        <dbReference type="EMBL" id="PLW36947.1"/>
    </source>
</evidence>